<evidence type="ECO:0000313" key="1">
    <source>
        <dbReference type="EMBL" id="EDM79125.1"/>
    </source>
</evidence>
<evidence type="ECO:0000313" key="2">
    <source>
        <dbReference type="Proteomes" id="UP000005801"/>
    </source>
</evidence>
<reference evidence="1 2" key="1">
    <citation type="submission" date="2007-06" db="EMBL/GenBank/DDBJ databases">
        <authorList>
            <person name="Shimkets L."/>
            <person name="Ferriera S."/>
            <person name="Johnson J."/>
            <person name="Kravitz S."/>
            <person name="Beeson K."/>
            <person name="Sutton G."/>
            <person name="Rogers Y.-H."/>
            <person name="Friedman R."/>
            <person name="Frazier M."/>
            <person name="Venter J.C."/>
        </authorList>
    </citation>
    <scope>NUCLEOTIDE SEQUENCE [LARGE SCALE GENOMIC DNA]</scope>
    <source>
        <strain evidence="1 2">SIR-1</strain>
    </source>
</reference>
<organism evidence="1 2">
    <name type="scientific">Plesiocystis pacifica SIR-1</name>
    <dbReference type="NCBI Taxonomy" id="391625"/>
    <lineage>
        <taxon>Bacteria</taxon>
        <taxon>Pseudomonadati</taxon>
        <taxon>Myxococcota</taxon>
        <taxon>Polyangia</taxon>
        <taxon>Nannocystales</taxon>
        <taxon>Nannocystaceae</taxon>
        <taxon>Plesiocystis</taxon>
    </lineage>
</organism>
<sequence length="23" mass="2466">MVALTGSARGTPVMFDRACVRNL</sequence>
<name>A6G4K5_9BACT</name>
<dbReference type="AlphaFoldDB" id="A6G4K5"/>
<dbReference type="EMBL" id="ABCS01000022">
    <property type="protein sequence ID" value="EDM79125.1"/>
    <property type="molecule type" value="Genomic_DNA"/>
</dbReference>
<proteinExistence type="predicted"/>
<gene>
    <name evidence="1" type="ORF">PPSIR1_27203</name>
</gene>
<accession>A6G4K5</accession>
<comment type="caution">
    <text evidence="1">The sequence shown here is derived from an EMBL/GenBank/DDBJ whole genome shotgun (WGS) entry which is preliminary data.</text>
</comment>
<protein>
    <submittedName>
        <fullName evidence="1">Uncharacterized protein</fullName>
    </submittedName>
</protein>
<dbReference type="Proteomes" id="UP000005801">
    <property type="component" value="Unassembled WGS sequence"/>
</dbReference>
<keyword evidence="2" id="KW-1185">Reference proteome</keyword>